<evidence type="ECO:0000259" key="5">
    <source>
        <dbReference type="Pfam" id="PF04536"/>
    </source>
</evidence>
<dbReference type="RefSeq" id="WP_135114276.1">
    <property type="nucleotide sequence ID" value="NZ_JADGLL010000015.1"/>
</dbReference>
<evidence type="ECO:0000313" key="6">
    <source>
        <dbReference type="EMBL" id="TFU32969.1"/>
    </source>
</evidence>
<feature type="compositionally biased region" description="Low complexity" evidence="2">
    <location>
        <begin position="597"/>
        <end position="628"/>
    </location>
</feature>
<keyword evidence="1" id="KW-0175">Coiled coil</keyword>
<sequence length="635" mass="66240">MRRATCAAVLVGALTLAPLAAAGAEPAELESDHVTDRAGVLTATEERRLEDRLAALAEKDDRPELYVVFVDDFEDPSNALQWADRTAQLNNLAPDQYLLAVATEGRAVAISGEYEEDGGGPLSEERVLEIEDGVGSGYFADEDWAGGVDYAAAEFDEVPPPWWVWALGLAGLALVVFLIVQFVLLGRRKAARALELRTLEGQKKRASITLVRTDEALRTSEQELGFVTAEFGEEATADFSAVLAEGRAKLDRAFELQRQLEDATEDSDADTRSWTDEILALCGQVDRSLNERTRKLSELRGLAKDAAATIERLTKARAEADSLVATAEAKLAELGTRVPAERLTAIADDPQQMRDQLQHADQWLARLHEAAASRKATAISTAVHEVERDLAEVAELHAAVTAFAASVAVDAPAVGSVGPVAGSPAPAPSTRDIDRADAAVRAAEASVAARPGQLTVEGLSTLRSAREELALGWRAAGDPAAQADHARSALALAQQVQRLAGEARSYAASGTPSRPRPSIRSYATDPDESGTGMKAGIGALSGGAAGFFAGLGVLGDEDGSGAGLVVLFILGGAVVGALSGAFGGDGGGGSSSGWGGSSSRSSWSSRSSSRSSFSGGSSRSSSSSRSSGRSGGRRF</sequence>
<evidence type="ECO:0000256" key="3">
    <source>
        <dbReference type="SAM" id="Phobius"/>
    </source>
</evidence>
<feature type="domain" description="TPM" evidence="5">
    <location>
        <begin position="34"/>
        <end position="155"/>
    </location>
</feature>
<dbReference type="Pfam" id="PF04536">
    <property type="entry name" value="TPM_phosphatase"/>
    <property type="match status" value="1"/>
</dbReference>
<keyword evidence="3" id="KW-0472">Membrane</keyword>
<dbReference type="OrthoDB" id="5105562at2"/>
<feature type="compositionally biased region" description="Gly residues" evidence="2">
    <location>
        <begin position="586"/>
        <end position="596"/>
    </location>
</feature>
<feature type="transmembrane region" description="Helical" evidence="3">
    <location>
        <begin position="561"/>
        <end position="582"/>
    </location>
</feature>
<dbReference type="EMBL" id="SPQB01000015">
    <property type="protein sequence ID" value="TFU32969.1"/>
    <property type="molecule type" value="Genomic_DNA"/>
</dbReference>
<protein>
    <submittedName>
        <fullName evidence="6">TPM domain-containing protein</fullName>
    </submittedName>
</protein>
<dbReference type="Gene3D" id="3.10.310.50">
    <property type="match status" value="1"/>
</dbReference>
<gene>
    <name evidence="6" type="ORF">E4U02_07745</name>
</gene>
<feature type="transmembrane region" description="Helical" evidence="3">
    <location>
        <begin position="162"/>
        <end position="185"/>
    </location>
</feature>
<organism evidence="6 7">
    <name type="scientific">Microbacterium paludicola</name>
    <dbReference type="NCBI Taxonomy" id="300019"/>
    <lineage>
        <taxon>Bacteria</taxon>
        <taxon>Bacillati</taxon>
        <taxon>Actinomycetota</taxon>
        <taxon>Actinomycetes</taxon>
        <taxon>Micrococcales</taxon>
        <taxon>Microbacteriaceae</taxon>
        <taxon>Microbacterium</taxon>
    </lineage>
</organism>
<accession>A0A4Y9FUI4</accession>
<evidence type="ECO:0000256" key="1">
    <source>
        <dbReference type="SAM" id="Coils"/>
    </source>
</evidence>
<feature type="region of interest" description="Disordered" evidence="2">
    <location>
        <begin position="503"/>
        <end position="534"/>
    </location>
</feature>
<evidence type="ECO:0000256" key="4">
    <source>
        <dbReference type="SAM" id="SignalP"/>
    </source>
</evidence>
<feature type="chain" id="PRO_5038731096" evidence="4">
    <location>
        <begin position="23"/>
        <end position="635"/>
    </location>
</feature>
<dbReference type="AlphaFoldDB" id="A0A4Y9FUI4"/>
<feature type="signal peptide" evidence="4">
    <location>
        <begin position="1"/>
        <end position="22"/>
    </location>
</feature>
<evidence type="ECO:0000256" key="2">
    <source>
        <dbReference type="SAM" id="MobiDB-lite"/>
    </source>
</evidence>
<reference evidence="6 7" key="1">
    <citation type="submission" date="2019-03" db="EMBL/GenBank/DDBJ databases">
        <title>Diversity of the mouse oral microbiome.</title>
        <authorList>
            <person name="Joseph S."/>
            <person name="Aduse-Opoku J."/>
            <person name="Curtis M."/>
            <person name="Wade W."/>
            <person name="Hashim A."/>
        </authorList>
    </citation>
    <scope>NUCLEOTIDE SEQUENCE [LARGE SCALE GENOMIC DNA]</scope>
    <source>
        <strain evidence="6 7">P1012</strain>
    </source>
</reference>
<keyword evidence="3" id="KW-0812">Transmembrane</keyword>
<evidence type="ECO:0000313" key="7">
    <source>
        <dbReference type="Proteomes" id="UP000298358"/>
    </source>
</evidence>
<keyword evidence="3" id="KW-1133">Transmembrane helix</keyword>
<feature type="region of interest" description="Disordered" evidence="2">
    <location>
        <begin position="586"/>
        <end position="635"/>
    </location>
</feature>
<keyword evidence="7" id="KW-1185">Reference proteome</keyword>
<dbReference type="InterPro" id="IPR007621">
    <property type="entry name" value="TPM_dom"/>
</dbReference>
<dbReference type="Proteomes" id="UP000298358">
    <property type="component" value="Unassembled WGS sequence"/>
</dbReference>
<keyword evidence="4" id="KW-0732">Signal</keyword>
<feature type="transmembrane region" description="Helical" evidence="3">
    <location>
        <begin position="535"/>
        <end position="555"/>
    </location>
</feature>
<feature type="coiled-coil region" evidence="1">
    <location>
        <begin position="296"/>
        <end position="330"/>
    </location>
</feature>
<name>A0A4Y9FUI4_9MICO</name>
<proteinExistence type="predicted"/>
<comment type="caution">
    <text evidence="6">The sequence shown here is derived from an EMBL/GenBank/DDBJ whole genome shotgun (WGS) entry which is preliminary data.</text>
</comment>